<proteinExistence type="predicted"/>
<comment type="caution">
    <text evidence="2">The sequence shown here is derived from an EMBL/GenBank/DDBJ whole genome shotgun (WGS) entry which is preliminary data.</text>
</comment>
<organism evidence="2 3">
    <name type="scientific">Portunus trituberculatus</name>
    <name type="common">Swimming crab</name>
    <name type="synonym">Neptunus trituberculatus</name>
    <dbReference type="NCBI Taxonomy" id="210409"/>
    <lineage>
        <taxon>Eukaryota</taxon>
        <taxon>Metazoa</taxon>
        <taxon>Ecdysozoa</taxon>
        <taxon>Arthropoda</taxon>
        <taxon>Crustacea</taxon>
        <taxon>Multicrustacea</taxon>
        <taxon>Malacostraca</taxon>
        <taxon>Eumalacostraca</taxon>
        <taxon>Eucarida</taxon>
        <taxon>Decapoda</taxon>
        <taxon>Pleocyemata</taxon>
        <taxon>Brachyura</taxon>
        <taxon>Eubrachyura</taxon>
        <taxon>Portunoidea</taxon>
        <taxon>Portunidae</taxon>
        <taxon>Portuninae</taxon>
        <taxon>Portunus</taxon>
    </lineage>
</organism>
<accession>A0A5B7EBF2</accession>
<reference evidence="2 3" key="1">
    <citation type="submission" date="2019-05" db="EMBL/GenBank/DDBJ databases">
        <title>Another draft genome of Portunus trituberculatus and its Hox gene families provides insights of decapod evolution.</title>
        <authorList>
            <person name="Jeong J.-H."/>
            <person name="Song I."/>
            <person name="Kim S."/>
            <person name="Choi T."/>
            <person name="Kim D."/>
            <person name="Ryu S."/>
            <person name="Kim W."/>
        </authorList>
    </citation>
    <scope>NUCLEOTIDE SEQUENCE [LARGE SCALE GENOMIC DNA]</scope>
    <source>
        <tissue evidence="2">Muscle</tissue>
    </source>
</reference>
<dbReference type="Proteomes" id="UP000324222">
    <property type="component" value="Unassembled WGS sequence"/>
</dbReference>
<dbReference type="EMBL" id="VSRR010002424">
    <property type="protein sequence ID" value="MPC31381.1"/>
    <property type="molecule type" value="Genomic_DNA"/>
</dbReference>
<name>A0A5B7EBF2_PORTR</name>
<evidence type="ECO:0000256" key="1">
    <source>
        <dbReference type="SAM" id="MobiDB-lite"/>
    </source>
</evidence>
<keyword evidence="3" id="KW-1185">Reference proteome</keyword>
<gene>
    <name evidence="2" type="ORF">E2C01_024669</name>
</gene>
<protein>
    <submittedName>
        <fullName evidence="2">Uncharacterized protein</fullName>
    </submittedName>
</protein>
<dbReference type="AlphaFoldDB" id="A0A5B7EBF2"/>
<evidence type="ECO:0000313" key="3">
    <source>
        <dbReference type="Proteomes" id="UP000324222"/>
    </source>
</evidence>
<evidence type="ECO:0000313" key="2">
    <source>
        <dbReference type="EMBL" id="MPC31381.1"/>
    </source>
</evidence>
<feature type="compositionally biased region" description="Polar residues" evidence="1">
    <location>
        <begin position="1"/>
        <end position="11"/>
    </location>
</feature>
<sequence>MTNCLLQSSTRGHSDTEVEWVTSAPPPGPARLAPGQAKRARPRDLWTKAGRNHYQSDPVLESCFAY</sequence>
<feature type="region of interest" description="Disordered" evidence="1">
    <location>
        <begin position="1"/>
        <end position="39"/>
    </location>
</feature>